<evidence type="ECO:0000313" key="2">
    <source>
        <dbReference type="EMBL" id="CAG4919343.1"/>
    </source>
</evidence>
<dbReference type="Proteomes" id="UP000789704">
    <property type="component" value="Unassembled WGS sequence"/>
</dbReference>
<protein>
    <submittedName>
        <fullName evidence="2">Uncharacterized protein</fullName>
    </submittedName>
</protein>
<reference evidence="2" key="1">
    <citation type="submission" date="2021-04" db="EMBL/GenBank/DDBJ databases">
        <authorList>
            <person name="Vanwijnsberghe S."/>
        </authorList>
    </citation>
    <scope>NUCLEOTIDE SEQUENCE</scope>
    <source>
        <strain evidence="2">LMG 31841</strain>
    </source>
</reference>
<proteinExistence type="predicted"/>
<name>A0A9N8X3C5_9BURK</name>
<accession>A0A9N8X3C5</accession>
<dbReference type="EMBL" id="CAJQZC010000011">
    <property type="protein sequence ID" value="CAG4919343.1"/>
    <property type="molecule type" value="Genomic_DNA"/>
</dbReference>
<dbReference type="RefSeq" id="WP_228882519.1">
    <property type="nucleotide sequence ID" value="NZ_CAJQZC010000011.1"/>
</dbReference>
<dbReference type="AlphaFoldDB" id="A0A9N8X3C5"/>
<keyword evidence="1" id="KW-1133">Transmembrane helix</keyword>
<evidence type="ECO:0000313" key="3">
    <source>
        <dbReference type="Proteomes" id="UP000789704"/>
    </source>
</evidence>
<keyword evidence="1" id="KW-0472">Membrane</keyword>
<comment type="caution">
    <text evidence="2">The sequence shown here is derived from an EMBL/GenBank/DDBJ whole genome shotgun (WGS) entry which is preliminary data.</text>
</comment>
<gene>
    <name evidence="2" type="ORF">LMG31841_04868</name>
</gene>
<sequence>MSWNHQDWLSFAQAVASTAAVIGAFGVVFLQHRLERRRAAEKERTEARRVLNIATAFVGRAYRVVADISDARNDVARVERDADRKKHRSDLTEAMDALVSLPIHTIPTFKAAQQLIRARSELAAACHEASRDRGIDGPGNQEYGAPWTKWEARLAEAAKKIRDEANAFQE</sequence>
<evidence type="ECO:0000256" key="1">
    <source>
        <dbReference type="SAM" id="Phobius"/>
    </source>
</evidence>
<feature type="transmembrane region" description="Helical" evidence="1">
    <location>
        <begin position="12"/>
        <end position="30"/>
    </location>
</feature>
<organism evidence="2 3">
    <name type="scientific">Paraburkholderia saeva</name>
    <dbReference type="NCBI Taxonomy" id="2777537"/>
    <lineage>
        <taxon>Bacteria</taxon>
        <taxon>Pseudomonadati</taxon>
        <taxon>Pseudomonadota</taxon>
        <taxon>Betaproteobacteria</taxon>
        <taxon>Burkholderiales</taxon>
        <taxon>Burkholderiaceae</taxon>
        <taxon>Paraburkholderia</taxon>
    </lineage>
</organism>
<keyword evidence="1" id="KW-0812">Transmembrane</keyword>
<keyword evidence="3" id="KW-1185">Reference proteome</keyword>